<accession>A0A1W4WEZ2</accession>
<gene>
    <name evidence="4" type="primary">LOC108735192</name>
</gene>
<dbReference type="GO" id="GO:0031410">
    <property type="term" value="C:cytoplasmic vesicle"/>
    <property type="evidence" value="ECO:0007669"/>
    <property type="project" value="UniProtKB-ARBA"/>
</dbReference>
<feature type="compositionally biased region" description="Low complexity" evidence="1">
    <location>
        <begin position="222"/>
        <end position="244"/>
    </location>
</feature>
<dbReference type="GO" id="GO:0031267">
    <property type="term" value="F:small GTPase binding"/>
    <property type="evidence" value="ECO:0007669"/>
    <property type="project" value="TreeGrafter"/>
</dbReference>
<dbReference type="GeneID" id="108735192"/>
<dbReference type="Proteomes" id="UP000192223">
    <property type="component" value="Unplaced"/>
</dbReference>
<dbReference type="SUPFAM" id="SSF47923">
    <property type="entry name" value="Ypt/Rab-GAP domain of gyp1p"/>
    <property type="match status" value="2"/>
</dbReference>
<protein>
    <submittedName>
        <fullName evidence="4">TBC1 domain family member 14</fullName>
    </submittedName>
</protein>
<dbReference type="Pfam" id="PF00566">
    <property type="entry name" value="RabGAP-TBC"/>
    <property type="match status" value="1"/>
</dbReference>
<name>A0A1W4WEZ2_AGRPL</name>
<proteinExistence type="predicted"/>
<dbReference type="OrthoDB" id="294251at2759"/>
<evidence type="ECO:0000256" key="1">
    <source>
        <dbReference type="SAM" id="MobiDB-lite"/>
    </source>
</evidence>
<dbReference type="GO" id="GO:0005096">
    <property type="term" value="F:GTPase activator activity"/>
    <property type="evidence" value="ECO:0007669"/>
    <property type="project" value="TreeGrafter"/>
</dbReference>
<dbReference type="InterPro" id="IPR035969">
    <property type="entry name" value="Rab-GAP_TBC_sf"/>
</dbReference>
<dbReference type="PANTHER" id="PTHR47219">
    <property type="entry name" value="RAB GTPASE-ACTIVATING PROTEIN 1-LIKE"/>
    <property type="match status" value="1"/>
</dbReference>
<evidence type="ECO:0000313" key="4">
    <source>
        <dbReference type="RefSeq" id="XP_018322531.1"/>
    </source>
</evidence>
<feature type="region of interest" description="Disordered" evidence="1">
    <location>
        <begin position="194"/>
        <end position="245"/>
    </location>
</feature>
<dbReference type="RefSeq" id="XP_018322531.1">
    <property type="nucleotide sequence ID" value="XM_018467029.2"/>
</dbReference>
<organism evidence="3 4">
    <name type="scientific">Agrilus planipennis</name>
    <name type="common">Emerald ash borer</name>
    <name type="synonym">Agrilus marcopoli</name>
    <dbReference type="NCBI Taxonomy" id="224129"/>
    <lineage>
        <taxon>Eukaryota</taxon>
        <taxon>Metazoa</taxon>
        <taxon>Ecdysozoa</taxon>
        <taxon>Arthropoda</taxon>
        <taxon>Hexapoda</taxon>
        <taxon>Insecta</taxon>
        <taxon>Pterygota</taxon>
        <taxon>Neoptera</taxon>
        <taxon>Endopterygota</taxon>
        <taxon>Coleoptera</taxon>
        <taxon>Polyphaga</taxon>
        <taxon>Elateriformia</taxon>
        <taxon>Buprestoidea</taxon>
        <taxon>Buprestidae</taxon>
        <taxon>Agrilinae</taxon>
        <taxon>Agrilus</taxon>
    </lineage>
</organism>
<dbReference type="GO" id="GO:0005773">
    <property type="term" value="C:vacuole"/>
    <property type="evidence" value="ECO:0007669"/>
    <property type="project" value="UniProtKB-ARBA"/>
</dbReference>
<feature type="domain" description="Rab-GAP TBC" evidence="2">
    <location>
        <begin position="405"/>
        <end position="607"/>
    </location>
</feature>
<sequence>MKLEDGSIKNDIIVNPYQESNDYSYTLEETNSDNIIQCNPDLIKSYDILKSTPVKHKGRFYQQILSKAGNIRSQSMPNFVEQQKQCDMDVADICDIKAKLLYDSASPPESPNKESWFNSWPEKVSGYRITAVRAGDVKNLVKSNSSLYVSLLPSNNQNEDCKNNTHGKISLNDALQNISLAYSPVTRQLHLIESNDKMEQKENNNVSSASLENSDKCYQRTSNESFFNSSNSSGPPSPSSSGSLLEDKNLVEDETSIKLKKKALSNIFKRNLFSWKSCTSEENVGKWKFFSKTSGAESDVSPQHSKRCARIVASSTALIQHIRPSHLPAKPEDEEQRHREEYKAIIMAAKKKEAQTNAAKEKQQKLLLEIEEQLALATKHFIYKVLPNWDVMYNTRKTRDFWWQGLPSAVRGKVWKLAIGNELNLTQQLYEICLERAQNHLNRPESSCGSSNIDEESSMDLIQLDISRTFPQLCIFQEGGPYSDVLHSLLAAYVCYRPDIGYVQGMSYIAAIFILNMDELDAFICFSNLLNRTLHLATFTLDQNLMQCYYNAYKEVFNYNLPKLYGHFEKCGLTPDLYLLDWVYTVFAKAMPLDVACRVWDVYLRDGDEFIFRTALGILHLHQTVLMEMDFLHGAKFLTHLPDDLSSELLFKSIQTMNTCIGKQTFNQIVERHKQTAAVDL</sequence>
<dbReference type="STRING" id="224129.A0A1W4WEZ2"/>
<dbReference type="Gene3D" id="1.10.8.270">
    <property type="entry name" value="putative rabgap domain of human tbc1 domain family member 14 like domains"/>
    <property type="match status" value="1"/>
</dbReference>
<dbReference type="KEGG" id="apln:108735192"/>
<dbReference type="GO" id="GO:0016192">
    <property type="term" value="P:vesicle-mediated transport"/>
    <property type="evidence" value="ECO:0007669"/>
    <property type="project" value="UniProtKB-ARBA"/>
</dbReference>
<dbReference type="AlphaFoldDB" id="A0A1W4WEZ2"/>
<dbReference type="FunFam" id="1.10.472.80:FF:000006">
    <property type="entry name" value="TBC1 domain family member 14"/>
    <property type="match status" value="1"/>
</dbReference>
<reference evidence="4" key="1">
    <citation type="submission" date="2025-08" db="UniProtKB">
        <authorList>
            <consortium name="RefSeq"/>
        </authorList>
    </citation>
    <scope>IDENTIFICATION</scope>
    <source>
        <tissue evidence="4">Entire body</tissue>
    </source>
</reference>
<dbReference type="PROSITE" id="PS50086">
    <property type="entry name" value="TBC_RABGAP"/>
    <property type="match status" value="1"/>
</dbReference>
<dbReference type="Gene3D" id="1.10.10.750">
    <property type="entry name" value="Ypt/Rab-GAP domain of gyp1p, domain 1"/>
    <property type="match status" value="1"/>
</dbReference>
<dbReference type="SMART" id="SM00164">
    <property type="entry name" value="TBC"/>
    <property type="match status" value="1"/>
</dbReference>
<evidence type="ECO:0000259" key="2">
    <source>
        <dbReference type="PROSITE" id="PS50086"/>
    </source>
</evidence>
<dbReference type="InterPro" id="IPR000195">
    <property type="entry name" value="Rab-GAP-TBC_dom"/>
</dbReference>
<dbReference type="InterPro" id="IPR050302">
    <property type="entry name" value="Rab_GAP_TBC_domain"/>
</dbReference>
<dbReference type="InParanoid" id="A0A1W4WEZ2"/>
<keyword evidence="3" id="KW-1185">Reference proteome</keyword>
<dbReference type="FunFam" id="1.10.8.270:FF:000008">
    <property type="entry name" value="Putative TBC1 domain family member 14"/>
    <property type="match status" value="1"/>
</dbReference>
<dbReference type="Gene3D" id="1.10.472.80">
    <property type="entry name" value="Ypt/Rab-GAP domain of gyp1p, domain 3"/>
    <property type="match status" value="1"/>
</dbReference>
<evidence type="ECO:0000313" key="3">
    <source>
        <dbReference type="Proteomes" id="UP000192223"/>
    </source>
</evidence>
<dbReference type="PANTHER" id="PTHR47219:SF15">
    <property type="entry name" value="TBC1 DOMAIN FAMILY MEMBER 12 ISOFORM X1"/>
    <property type="match status" value="1"/>
</dbReference>
<feature type="compositionally biased region" description="Polar residues" evidence="1">
    <location>
        <begin position="203"/>
        <end position="212"/>
    </location>
</feature>